<feature type="domain" description="Spore protein YkvP/CgeB glycosyl transferase-like" evidence="2">
    <location>
        <begin position="214"/>
        <end position="318"/>
    </location>
</feature>
<evidence type="ECO:0000313" key="3">
    <source>
        <dbReference type="EMBL" id="BAH77291.1"/>
    </source>
</evidence>
<evidence type="ECO:0000259" key="2">
    <source>
        <dbReference type="Pfam" id="PF13524"/>
    </source>
</evidence>
<dbReference type="RefSeq" id="WP_015862431.1">
    <property type="nucleotide sequence ID" value="NC_012796.1"/>
</dbReference>
<proteinExistence type="predicted"/>
<feature type="compositionally biased region" description="Basic residues" evidence="1">
    <location>
        <begin position="17"/>
        <end position="35"/>
    </location>
</feature>
<dbReference type="Proteomes" id="UP000009071">
    <property type="component" value="Chromosome"/>
</dbReference>
<keyword evidence="4" id="KW-1185">Reference proteome</keyword>
<evidence type="ECO:0000256" key="1">
    <source>
        <dbReference type="SAM" id="MobiDB-lite"/>
    </source>
</evidence>
<gene>
    <name evidence="3" type="ordered locus">DMR_38000</name>
</gene>
<dbReference type="eggNOG" id="COG4641">
    <property type="taxonomic scope" value="Bacteria"/>
</dbReference>
<feature type="region of interest" description="Disordered" evidence="1">
    <location>
        <begin position="1"/>
        <end position="40"/>
    </location>
</feature>
<reference evidence="3 4" key="1">
    <citation type="journal article" date="2009" name="Genome Res.">
        <title>Whole genome sequence of Desulfovibrio magneticus strain RS-1 revealed common gene clusters in magnetotactic bacteria.</title>
        <authorList>
            <person name="Nakazawa H."/>
            <person name="Arakaki A."/>
            <person name="Narita-Yamada S."/>
            <person name="Yashiro I."/>
            <person name="Jinno K."/>
            <person name="Aoki N."/>
            <person name="Tsuruyama A."/>
            <person name="Okamura Y."/>
            <person name="Tanikawa S."/>
            <person name="Fujita N."/>
            <person name="Takeyama H."/>
            <person name="Matsunaga T."/>
        </authorList>
    </citation>
    <scope>NUCLEOTIDE SEQUENCE [LARGE SCALE GENOMIC DNA]</scope>
    <source>
        <strain evidence="4">ATCC 700980 / DSM 13731 / RS-1</strain>
    </source>
</reference>
<sequence length="602" mass="64029">MDFRHRTATGQASHGGRTPKRAKPLKRLAKARRARDKPPPAMAARIRNVCLIHSSLGPAFAGLGIAATNLDPPAGVVSLPQLLAGLPEPPDCVIHQEHLGKRVILTDVEAAPCPILFWARDPHLNGFWQRHYARLFDAVASTQPQQQAVPLSEAGLPRTAWITWNGTVRPFVPFADRRHELAFVGRITPHRRRRTWFAEHLAAAGLVPCQDAHGPALAAVYDDARACPNECIAGEVNQRLFEAASSGCPPVTERQPPGVETLFVPGREALYYGDVLELDEHIRFLAGHPEAAEAMGRAAHAAVADRHLPRHRAQALLALAEAAAASPGRPAAGPQAREALALTLFALWRAEHLPLGAPEIWERLSAAPPTPAVAAALLHTAAGLGSRDLYAHLAGACLARPDLRATPHVAAVACLAGYRLGDPEAARRAYAAFVGATGKARAARLDDPFDALVFFAAALEGDNRDAAPGTTFDPKKLVPDNAAECLIAAKLLRPEALEPDRRLAAILRRHPGSQAERVGLLSNLSLHRPGDWSLGLELALANLAAFRREPGVEEALVAAEAAMAQGQAARFARRLAAADPAGRLAAVLAGRGMALPAAQDGP</sequence>
<dbReference type="Pfam" id="PF13524">
    <property type="entry name" value="Glyco_trans_1_2"/>
    <property type="match status" value="1"/>
</dbReference>
<protein>
    <recommendedName>
        <fullName evidence="2">Spore protein YkvP/CgeB glycosyl transferase-like domain-containing protein</fullName>
    </recommendedName>
</protein>
<dbReference type="SUPFAM" id="SSF53756">
    <property type="entry name" value="UDP-Glycosyltransferase/glycogen phosphorylase"/>
    <property type="match status" value="1"/>
</dbReference>
<dbReference type="EMBL" id="AP010904">
    <property type="protein sequence ID" value="BAH77291.1"/>
    <property type="molecule type" value="Genomic_DNA"/>
</dbReference>
<dbReference type="AlphaFoldDB" id="C4XMY8"/>
<dbReference type="STRING" id="573370.DMR_38000"/>
<evidence type="ECO:0000313" key="4">
    <source>
        <dbReference type="Proteomes" id="UP000009071"/>
    </source>
</evidence>
<accession>C4XMY8</accession>
<dbReference type="HOGENOM" id="CLU_453249_0_0_7"/>
<dbReference type="Gene3D" id="3.40.50.2000">
    <property type="entry name" value="Glycogen Phosphorylase B"/>
    <property type="match status" value="1"/>
</dbReference>
<organism evidence="3 4">
    <name type="scientific">Solidesulfovibrio magneticus (strain ATCC 700980 / DSM 13731 / RS-1)</name>
    <name type="common">Desulfovibrio magneticus</name>
    <dbReference type="NCBI Taxonomy" id="573370"/>
    <lineage>
        <taxon>Bacteria</taxon>
        <taxon>Pseudomonadati</taxon>
        <taxon>Thermodesulfobacteriota</taxon>
        <taxon>Desulfovibrionia</taxon>
        <taxon>Desulfovibrionales</taxon>
        <taxon>Desulfovibrionaceae</taxon>
        <taxon>Solidesulfovibrio</taxon>
    </lineage>
</organism>
<dbReference type="InterPro" id="IPR055259">
    <property type="entry name" value="YkvP/CgeB_Glyco_trans-like"/>
</dbReference>
<dbReference type="KEGG" id="dma:DMR_38000"/>
<name>C4XMY8_SOLM1</name>